<dbReference type="PANTHER" id="PTHR10632:SF2">
    <property type="entry name" value="SULFIDE:QUINONE OXIDOREDUCTASE, MITOCHONDRIAL"/>
    <property type="match status" value="1"/>
</dbReference>
<name>A0ABP3D9J1_9BURK</name>
<dbReference type="PANTHER" id="PTHR10632">
    <property type="entry name" value="SULFIDE:QUINONE OXIDOREDUCTASE"/>
    <property type="match status" value="1"/>
</dbReference>
<evidence type="ECO:0000313" key="3">
    <source>
        <dbReference type="Proteomes" id="UP001501176"/>
    </source>
</evidence>
<organism evidence="2 3">
    <name type="scientific">Castellaniella daejeonensis</name>
    <dbReference type="NCBI Taxonomy" id="659013"/>
    <lineage>
        <taxon>Bacteria</taxon>
        <taxon>Pseudomonadati</taxon>
        <taxon>Pseudomonadota</taxon>
        <taxon>Betaproteobacteria</taxon>
        <taxon>Burkholderiales</taxon>
        <taxon>Alcaligenaceae</taxon>
        <taxon>Castellaniella</taxon>
    </lineage>
</organism>
<feature type="domain" description="FAD/NAD(P)-binding" evidence="1">
    <location>
        <begin position="27"/>
        <end position="329"/>
    </location>
</feature>
<dbReference type="Pfam" id="PF07992">
    <property type="entry name" value="Pyr_redox_2"/>
    <property type="match status" value="1"/>
</dbReference>
<dbReference type="EMBL" id="BAAAFN010000011">
    <property type="protein sequence ID" value="GAA0226755.1"/>
    <property type="molecule type" value="Genomic_DNA"/>
</dbReference>
<dbReference type="Proteomes" id="UP001501176">
    <property type="component" value="Unassembled WGS sequence"/>
</dbReference>
<dbReference type="InterPro" id="IPR015904">
    <property type="entry name" value="Sulphide_quinone_reductase"/>
</dbReference>
<gene>
    <name evidence="2" type="ORF">GCM10009125_14660</name>
</gene>
<comment type="caution">
    <text evidence="2">The sequence shown here is derived from an EMBL/GenBank/DDBJ whole genome shotgun (WGS) entry which is preliminary data.</text>
</comment>
<dbReference type="InterPro" id="IPR023753">
    <property type="entry name" value="FAD/NAD-binding_dom"/>
</dbReference>
<sequence length="436" mass="47700">MPQGSLPQAPSDPFEAFMSNASIRKHSVVIVGAGTGGTTVAAQLRRQEPGLDIAIIDPSSHHDYQPAWTLVGGGAYKAEDTRRPLHDCLPDGVRHIAQRVTALLPDERQVELDDGTRVAYDYLVVAAGIQINWNAIDGLAEALGKNGVTSNYRYDLAPYTWELVSRFQGGTAIFTQPAGAVKCPGAPQKALYLAADDFRRRGVKADSLQFRTAGASVFGVPFYAQALDKVMASYGAQPRFGQNLVQVRGEEKIAVFESVIDGEKVREEVSYDLLHVVPPQSAPDFIRNSSLADANGWLEVDKNTLRHARYPNVFGLGDCTSTPNSKTAAAIKSQAPVLTLNLLSVLRGAGNVESYDGYAACPLTTSRGKVLLAEFTYGGTITPSFPFDPRIPRRFYWWLKRSFMPWFYWNILLKGRGLPVTHRTRSFPTGVPSVQP</sequence>
<dbReference type="Gene3D" id="3.50.50.60">
    <property type="entry name" value="FAD/NAD(P)-binding domain"/>
    <property type="match status" value="2"/>
</dbReference>
<proteinExistence type="predicted"/>
<evidence type="ECO:0000313" key="2">
    <source>
        <dbReference type="EMBL" id="GAA0226755.1"/>
    </source>
</evidence>
<accession>A0ABP3D9J1</accession>
<protein>
    <submittedName>
        <fullName evidence="2">FAD/NAD(P)-binding oxidoreductase</fullName>
    </submittedName>
</protein>
<dbReference type="InterPro" id="IPR036188">
    <property type="entry name" value="FAD/NAD-bd_sf"/>
</dbReference>
<keyword evidence="3" id="KW-1185">Reference proteome</keyword>
<dbReference type="SUPFAM" id="SSF51905">
    <property type="entry name" value="FAD/NAD(P)-binding domain"/>
    <property type="match status" value="3"/>
</dbReference>
<reference evidence="3" key="1">
    <citation type="journal article" date="2019" name="Int. J. Syst. Evol. Microbiol.">
        <title>The Global Catalogue of Microorganisms (GCM) 10K type strain sequencing project: providing services to taxonomists for standard genome sequencing and annotation.</title>
        <authorList>
            <consortium name="The Broad Institute Genomics Platform"/>
            <consortium name="The Broad Institute Genome Sequencing Center for Infectious Disease"/>
            <person name="Wu L."/>
            <person name="Ma J."/>
        </authorList>
    </citation>
    <scope>NUCLEOTIDE SEQUENCE [LARGE SCALE GENOMIC DNA]</scope>
    <source>
        <strain evidence="3">JCM 16240</strain>
    </source>
</reference>
<evidence type="ECO:0000259" key="1">
    <source>
        <dbReference type="Pfam" id="PF07992"/>
    </source>
</evidence>